<evidence type="ECO:0000256" key="5">
    <source>
        <dbReference type="SAM" id="MobiDB-lite"/>
    </source>
</evidence>
<dbReference type="InterPro" id="IPR012936">
    <property type="entry name" value="Erv_C"/>
</dbReference>
<dbReference type="GO" id="GO:0006890">
    <property type="term" value="P:retrograde vesicle-mediated transport, Golgi to endoplasmic reticulum"/>
    <property type="evidence" value="ECO:0007669"/>
    <property type="project" value="TreeGrafter"/>
</dbReference>
<evidence type="ECO:0008006" key="11">
    <source>
        <dbReference type="Google" id="ProtNLM"/>
    </source>
</evidence>
<dbReference type="PANTHER" id="PTHR10984">
    <property type="entry name" value="ENDOPLASMIC RETICULUM-GOLGI INTERMEDIATE COMPARTMENT PROTEIN"/>
    <property type="match status" value="1"/>
</dbReference>
<evidence type="ECO:0000256" key="4">
    <source>
        <dbReference type="ARBA" id="ARBA00023136"/>
    </source>
</evidence>
<dbReference type="GO" id="GO:0006888">
    <property type="term" value="P:endoplasmic reticulum to Golgi vesicle-mediated transport"/>
    <property type="evidence" value="ECO:0007669"/>
    <property type="project" value="TreeGrafter"/>
</dbReference>
<keyword evidence="4 6" id="KW-0472">Membrane</keyword>
<dbReference type="GO" id="GO:0000139">
    <property type="term" value="C:Golgi membrane"/>
    <property type="evidence" value="ECO:0007669"/>
    <property type="project" value="TreeGrafter"/>
</dbReference>
<sequence length="371" mass="41900">MASLSPPDENESLLDKLDAMAPAPLKTFDAFPKLPASYKSRSESRGFLTVFVGLLALLLLLNDVGEFLWGWPDYEFTVDRDQSSYVDVNVDMVVNMPCRYLSVDLRDVVGDRLFLSKGFRRDGTLFDVGQATSLKEHADMLSAEQAVSQSRKNRGLFSFWRRADKYKPTYNHEPDGSACRIFGSLQVKKVTANLHITTLGHGYASHVHVPHELMNMSHVITEFSFGPYFPEIIQPLDHSLEIANDPFVAYQYFLRVVPTTYIPPHTSPEKGLLSNQYSVTHYTRVLEHNRGTPGIFFKFEIEPVRLVVWQRTTTFIAFLIRCVGVIGGLFVCASWALRISVKAIDTIARPPRTRSSRPRARARAAAQQVGR</sequence>
<dbReference type="InterPro" id="IPR045888">
    <property type="entry name" value="Erv"/>
</dbReference>
<accession>A0A4Y9ZWA4</accession>
<evidence type="ECO:0000256" key="1">
    <source>
        <dbReference type="ARBA" id="ARBA00004370"/>
    </source>
</evidence>
<dbReference type="EMBL" id="SFCI01000822">
    <property type="protein sequence ID" value="TFY77789.1"/>
    <property type="molecule type" value="Genomic_DNA"/>
</dbReference>
<evidence type="ECO:0000256" key="6">
    <source>
        <dbReference type="SAM" id="Phobius"/>
    </source>
</evidence>
<keyword evidence="10" id="KW-1185">Reference proteome</keyword>
<dbReference type="Pfam" id="PF13850">
    <property type="entry name" value="ERGIC_N"/>
    <property type="match status" value="1"/>
</dbReference>
<dbReference type="PANTHER" id="PTHR10984:SF81">
    <property type="entry name" value="ER-DERIVED VESICLES PROTEIN ERV41"/>
    <property type="match status" value="1"/>
</dbReference>
<evidence type="ECO:0000259" key="7">
    <source>
        <dbReference type="Pfam" id="PF07970"/>
    </source>
</evidence>
<feature type="region of interest" description="Disordered" evidence="5">
    <location>
        <begin position="350"/>
        <end position="371"/>
    </location>
</feature>
<feature type="transmembrane region" description="Helical" evidence="6">
    <location>
        <begin position="315"/>
        <end position="337"/>
    </location>
</feature>
<dbReference type="GO" id="GO:0030134">
    <property type="term" value="C:COPII-coated ER to Golgi transport vesicle"/>
    <property type="evidence" value="ECO:0007669"/>
    <property type="project" value="TreeGrafter"/>
</dbReference>
<dbReference type="OrthoDB" id="5541786at2759"/>
<gene>
    <name evidence="9" type="ORF">EWM64_g6224</name>
</gene>
<dbReference type="AlphaFoldDB" id="A0A4Y9ZWA4"/>
<protein>
    <recommendedName>
        <fullName evidence="11">Endoplasmic reticulum vesicle transporter C-terminal domain-containing protein</fullName>
    </recommendedName>
</protein>
<comment type="caution">
    <text evidence="9">The sequence shown here is derived from an EMBL/GenBank/DDBJ whole genome shotgun (WGS) entry which is preliminary data.</text>
</comment>
<feature type="domain" description="Endoplasmic reticulum vesicle transporter N-terminal" evidence="8">
    <location>
        <begin position="25"/>
        <end position="112"/>
    </location>
</feature>
<dbReference type="STRING" id="135208.A0A4Y9ZWA4"/>
<keyword evidence="3 6" id="KW-1133">Transmembrane helix</keyword>
<proteinExistence type="predicted"/>
<organism evidence="9 10">
    <name type="scientific">Hericium alpestre</name>
    <dbReference type="NCBI Taxonomy" id="135208"/>
    <lineage>
        <taxon>Eukaryota</taxon>
        <taxon>Fungi</taxon>
        <taxon>Dikarya</taxon>
        <taxon>Basidiomycota</taxon>
        <taxon>Agaricomycotina</taxon>
        <taxon>Agaricomycetes</taxon>
        <taxon>Russulales</taxon>
        <taxon>Hericiaceae</taxon>
        <taxon>Hericium</taxon>
    </lineage>
</organism>
<dbReference type="Pfam" id="PF07970">
    <property type="entry name" value="COPIIcoated_ERV"/>
    <property type="match status" value="1"/>
</dbReference>
<dbReference type="InterPro" id="IPR039542">
    <property type="entry name" value="Erv_N"/>
</dbReference>
<comment type="subcellular location">
    <subcellularLocation>
        <location evidence="1">Membrane</location>
    </subcellularLocation>
</comment>
<evidence type="ECO:0000259" key="8">
    <source>
        <dbReference type="Pfam" id="PF13850"/>
    </source>
</evidence>
<dbReference type="Proteomes" id="UP000298061">
    <property type="component" value="Unassembled WGS sequence"/>
</dbReference>
<evidence type="ECO:0000313" key="10">
    <source>
        <dbReference type="Proteomes" id="UP000298061"/>
    </source>
</evidence>
<evidence type="ECO:0000256" key="2">
    <source>
        <dbReference type="ARBA" id="ARBA00022692"/>
    </source>
</evidence>
<feature type="domain" description="Endoplasmic reticulum vesicle transporter C-terminal" evidence="7">
    <location>
        <begin position="166"/>
        <end position="335"/>
    </location>
</feature>
<feature type="compositionally biased region" description="Basic residues" evidence="5">
    <location>
        <begin position="351"/>
        <end position="362"/>
    </location>
</feature>
<name>A0A4Y9ZWA4_9AGAM</name>
<dbReference type="GO" id="GO:0005789">
    <property type="term" value="C:endoplasmic reticulum membrane"/>
    <property type="evidence" value="ECO:0007669"/>
    <property type="project" value="TreeGrafter"/>
</dbReference>
<evidence type="ECO:0000256" key="3">
    <source>
        <dbReference type="ARBA" id="ARBA00022989"/>
    </source>
</evidence>
<keyword evidence="2 6" id="KW-0812">Transmembrane</keyword>
<feature type="non-terminal residue" evidence="9">
    <location>
        <position position="371"/>
    </location>
</feature>
<reference evidence="9 10" key="1">
    <citation type="submission" date="2019-02" db="EMBL/GenBank/DDBJ databases">
        <title>Genome sequencing of the rare red list fungi Hericium alpestre (H. flagellum).</title>
        <authorList>
            <person name="Buettner E."/>
            <person name="Kellner H."/>
        </authorList>
    </citation>
    <scope>NUCLEOTIDE SEQUENCE [LARGE SCALE GENOMIC DNA]</scope>
    <source>
        <strain evidence="9 10">DSM 108284</strain>
    </source>
</reference>
<evidence type="ECO:0000313" key="9">
    <source>
        <dbReference type="EMBL" id="TFY77789.1"/>
    </source>
</evidence>